<comment type="caution">
    <text evidence="1">The sequence shown here is derived from an EMBL/GenBank/DDBJ whole genome shotgun (WGS) entry which is preliminary data.</text>
</comment>
<dbReference type="Proteomes" id="UP000828941">
    <property type="component" value="Chromosome 6"/>
</dbReference>
<evidence type="ECO:0000313" key="2">
    <source>
        <dbReference type="Proteomes" id="UP000828941"/>
    </source>
</evidence>
<name>A0ACB9NM11_BAUVA</name>
<sequence>MEQSVTISDLAPRKLARQLDFTTISRRPAYVESPEPLESPTEMPLSRQQSQSPSQLRSQAQLQSHACPPRSPLPLQSQGRQPWSYSPTLQQRASQSEATQGWSQLVSPVRRIPHPVRKLLVSTLQVLKQDSPGSQPQNNVEPKDSTPKKQKHCNCKNSRCLKLYCDCFAMGIYCYGCNCANCHNNIENEVARREAVKITLIRNPNAFRPKIASSPNELQDSKEDMTEIRVVEKHNKGCHCKKSGCLKKYCECFQANILCSEKCKCADCKNFEGNEERRALFHEEYNATHLKQASNDTIAAAFGSFGYETHITPKRRKIQEIFSGKAAKDQTINLTAQSQQENGPVSFMPSLPVSIVPNATNAAFSGSFRFTYRSPLADALQAQDVKYLCSLFVVLSGAAAMTTAEETGKLDQEKGTENYEASITSSAQVQKDNTEDYKPLSDDRFDLNEADVGEINDSGPDGVEPYKYSRPLSPATLALMCDEQDETFLADDSANRVACGGQHVSQKSSNADGYTHVYEQQERLVLTRFWDVLRGLITRGSIKETMCLTEAGNKQEPAENCNSEAEIDTESDVKIQSNHIAKPPVGEANEVSQTNSEVTNGHGNTDLTLRVGLPTGKLWLQNRFSFETLLTSHENGS</sequence>
<gene>
    <name evidence="1" type="ORF">L6164_015894</name>
</gene>
<dbReference type="EMBL" id="CM039431">
    <property type="protein sequence ID" value="KAI4337484.1"/>
    <property type="molecule type" value="Genomic_DNA"/>
</dbReference>
<proteinExistence type="predicted"/>
<keyword evidence="2" id="KW-1185">Reference proteome</keyword>
<protein>
    <submittedName>
        <fullName evidence="1">Uncharacterized protein</fullName>
    </submittedName>
</protein>
<reference evidence="1 2" key="1">
    <citation type="journal article" date="2022" name="DNA Res.">
        <title>Chromosomal-level genome assembly of the orchid tree Bauhinia variegata (Leguminosae; Cercidoideae) supports the allotetraploid origin hypothesis of Bauhinia.</title>
        <authorList>
            <person name="Zhong Y."/>
            <person name="Chen Y."/>
            <person name="Zheng D."/>
            <person name="Pang J."/>
            <person name="Liu Y."/>
            <person name="Luo S."/>
            <person name="Meng S."/>
            <person name="Qian L."/>
            <person name="Wei D."/>
            <person name="Dai S."/>
            <person name="Zhou R."/>
        </authorList>
    </citation>
    <scope>NUCLEOTIDE SEQUENCE [LARGE SCALE GENOMIC DNA]</scope>
    <source>
        <strain evidence="1">BV-YZ2020</strain>
    </source>
</reference>
<accession>A0ACB9NM11</accession>
<evidence type="ECO:0000313" key="1">
    <source>
        <dbReference type="EMBL" id="KAI4337484.1"/>
    </source>
</evidence>
<organism evidence="1 2">
    <name type="scientific">Bauhinia variegata</name>
    <name type="common">Purple orchid tree</name>
    <name type="synonym">Phanera variegata</name>
    <dbReference type="NCBI Taxonomy" id="167791"/>
    <lineage>
        <taxon>Eukaryota</taxon>
        <taxon>Viridiplantae</taxon>
        <taxon>Streptophyta</taxon>
        <taxon>Embryophyta</taxon>
        <taxon>Tracheophyta</taxon>
        <taxon>Spermatophyta</taxon>
        <taxon>Magnoliopsida</taxon>
        <taxon>eudicotyledons</taxon>
        <taxon>Gunneridae</taxon>
        <taxon>Pentapetalae</taxon>
        <taxon>rosids</taxon>
        <taxon>fabids</taxon>
        <taxon>Fabales</taxon>
        <taxon>Fabaceae</taxon>
        <taxon>Cercidoideae</taxon>
        <taxon>Cercideae</taxon>
        <taxon>Bauhiniinae</taxon>
        <taxon>Bauhinia</taxon>
    </lineage>
</organism>